<dbReference type="EC" id="2.3.1.269" evidence="9"/>
<evidence type="ECO:0000256" key="5">
    <source>
        <dbReference type="ARBA" id="ARBA00022692"/>
    </source>
</evidence>
<accession>A0A2A4HLJ7</accession>
<dbReference type="Proteomes" id="UP000218677">
    <property type="component" value="Unassembled WGS sequence"/>
</dbReference>
<comment type="subcellular location">
    <subcellularLocation>
        <location evidence="1 9">Cell membrane</location>
        <topology evidence="1 9">Multi-pass membrane protein</topology>
    </subcellularLocation>
</comment>
<evidence type="ECO:0000256" key="6">
    <source>
        <dbReference type="ARBA" id="ARBA00022989"/>
    </source>
</evidence>
<dbReference type="GO" id="GO:0005886">
    <property type="term" value="C:plasma membrane"/>
    <property type="evidence" value="ECO:0007669"/>
    <property type="project" value="UniProtKB-SubCell"/>
</dbReference>
<keyword evidence="3 9" id="KW-1003">Cell membrane</keyword>
<dbReference type="HAMAP" id="MF_01148">
    <property type="entry name" value="Lnt"/>
    <property type="match status" value="1"/>
</dbReference>
<dbReference type="UniPathway" id="UPA00666"/>
<evidence type="ECO:0000256" key="7">
    <source>
        <dbReference type="ARBA" id="ARBA00023136"/>
    </source>
</evidence>
<dbReference type="OrthoDB" id="9804277at2"/>
<dbReference type="CDD" id="cd07571">
    <property type="entry name" value="ALP_N-acyl_transferase"/>
    <property type="match status" value="1"/>
</dbReference>
<evidence type="ECO:0000256" key="2">
    <source>
        <dbReference type="ARBA" id="ARBA00010065"/>
    </source>
</evidence>
<keyword evidence="12" id="KW-1185">Reference proteome</keyword>
<keyword evidence="8 9" id="KW-0012">Acyltransferase</keyword>
<dbReference type="NCBIfam" id="TIGR00546">
    <property type="entry name" value="lnt"/>
    <property type="match status" value="1"/>
</dbReference>
<dbReference type="InterPro" id="IPR045378">
    <property type="entry name" value="LNT_N"/>
</dbReference>
<feature type="transmembrane region" description="Helical" evidence="9">
    <location>
        <begin position="57"/>
        <end position="74"/>
    </location>
</feature>
<keyword evidence="11" id="KW-0449">Lipoprotein</keyword>
<dbReference type="InterPro" id="IPR003010">
    <property type="entry name" value="C-N_Hydrolase"/>
</dbReference>
<name>A0A2A4HLJ7_9GAMM</name>
<dbReference type="Pfam" id="PF00795">
    <property type="entry name" value="CN_hydrolase"/>
    <property type="match status" value="1"/>
</dbReference>
<comment type="function">
    <text evidence="9">Catalyzes the phospholipid dependent N-acylation of the N-terminal cysteine of apolipoprotein, the last step in lipoprotein maturation.</text>
</comment>
<dbReference type="SUPFAM" id="SSF56317">
    <property type="entry name" value="Carbon-nitrogen hydrolase"/>
    <property type="match status" value="1"/>
</dbReference>
<feature type="transmembrane region" description="Helical" evidence="9">
    <location>
        <begin position="116"/>
        <end position="136"/>
    </location>
</feature>
<keyword evidence="7 9" id="KW-0472">Membrane</keyword>
<dbReference type="PANTHER" id="PTHR38686:SF1">
    <property type="entry name" value="APOLIPOPROTEIN N-ACYLTRANSFERASE"/>
    <property type="match status" value="1"/>
</dbReference>
<feature type="transmembrane region" description="Helical" evidence="9">
    <location>
        <begin position="156"/>
        <end position="178"/>
    </location>
</feature>
<sequence>MGLMPSFALQLLAALIAGGFTTLTASPFELWWLGPVAIGLLYIGLHTLSPAQAALKGWLYGVALFGSGTSWVYVSIHDYGYTGMPLAVFLTALFVAVLALFFAGTFWLYRRFFGPRWALLTFTGAWVLGEVLRTYLFTGFPWLLIGSSHVDSPLASWAPIGGVYLLSLLVVLTGTLGAELLRRQWWAVLPLAAIWLAPLALPNHWTTPASEPTRVALLQGNLPQLLKWTPDGQRVAANTYSNLTREVADDVDLILWPETALPMMEHQARPVLERVQSTLPLDVALMTGIVQLDEQNRYFNSVIGVGNVEGSYQKEHLVPFGEYLPLESVLRGAINFFDLPMSSFTKGASAQAPMQAAGVSIGNAICYEIIYPQLVARRAVDSEVIVTVSNDTWFGASIGPHQHLQMARLRALENGRYVVRATSNGITAIINPRGELVDRAPQFETTFLTGEFYAMEGLTPFTRTGSWPAWLLAGLLLLPGLARRR</sequence>
<feature type="transmembrane region" description="Helical" evidence="9">
    <location>
        <begin position="185"/>
        <end position="205"/>
    </location>
</feature>
<evidence type="ECO:0000256" key="9">
    <source>
        <dbReference type="HAMAP-Rule" id="MF_01148"/>
    </source>
</evidence>
<evidence type="ECO:0000256" key="3">
    <source>
        <dbReference type="ARBA" id="ARBA00022475"/>
    </source>
</evidence>
<gene>
    <name evidence="9" type="primary">lnt</name>
    <name evidence="11" type="ORF">CPA45_13170</name>
</gene>
<keyword evidence="6 9" id="KW-1133">Transmembrane helix</keyword>
<dbReference type="InterPro" id="IPR036526">
    <property type="entry name" value="C-N_Hydrolase_sf"/>
</dbReference>
<dbReference type="InterPro" id="IPR004563">
    <property type="entry name" value="Apolipo_AcylTrfase"/>
</dbReference>
<evidence type="ECO:0000313" key="12">
    <source>
        <dbReference type="Proteomes" id="UP000218677"/>
    </source>
</evidence>
<evidence type="ECO:0000256" key="4">
    <source>
        <dbReference type="ARBA" id="ARBA00022679"/>
    </source>
</evidence>
<dbReference type="RefSeq" id="WP_096652086.1">
    <property type="nucleotide sequence ID" value="NZ_NWUX01000011.1"/>
</dbReference>
<keyword evidence="4 9" id="KW-0808">Transferase</keyword>
<evidence type="ECO:0000259" key="10">
    <source>
        <dbReference type="PROSITE" id="PS50263"/>
    </source>
</evidence>
<dbReference type="GO" id="GO:0042158">
    <property type="term" value="P:lipoprotein biosynthetic process"/>
    <property type="evidence" value="ECO:0007669"/>
    <property type="project" value="UniProtKB-UniRule"/>
</dbReference>
<proteinExistence type="inferred from homology"/>
<comment type="catalytic activity">
    <reaction evidence="9">
        <text>N-terminal S-1,2-diacyl-sn-glyceryl-L-cysteinyl-[lipoprotein] + a glycerophospholipid = N-acyl-S-1,2-diacyl-sn-glyceryl-L-cysteinyl-[lipoprotein] + a 2-acyl-sn-glycero-3-phospholipid + H(+)</text>
        <dbReference type="Rhea" id="RHEA:48228"/>
        <dbReference type="Rhea" id="RHEA-COMP:14681"/>
        <dbReference type="Rhea" id="RHEA-COMP:14684"/>
        <dbReference type="ChEBI" id="CHEBI:15378"/>
        <dbReference type="ChEBI" id="CHEBI:136912"/>
        <dbReference type="ChEBI" id="CHEBI:140656"/>
        <dbReference type="ChEBI" id="CHEBI:140657"/>
        <dbReference type="ChEBI" id="CHEBI:140660"/>
        <dbReference type="EC" id="2.3.1.269"/>
    </reaction>
</comment>
<comment type="pathway">
    <text evidence="9">Protein modification; lipoprotein biosynthesis (N-acyl transfer).</text>
</comment>
<protein>
    <recommendedName>
        <fullName evidence="9">Apolipoprotein N-acyltransferase</fullName>
        <shortName evidence="9">ALP N-acyltransferase</shortName>
        <ecNumber evidence="9">2.3.1.269</ecNumber>
    </recommendedName>
</protein>
<dbReference type="Pfam" id="PF20154">
    <property type="entry name" value="LNT_N"/>
    <property type="match status" value="1"/>
</dbReference>
<dbReference type="GO" id="GO:0016410">
    <property type="term" value="F:N-acyltransferase activity"/>
    <property type="evidence" value="ECO:0007669"/>
    <property type="project" value="UniProtKB-UniRule"/>
</dbReference>
<comment type="caution">
    <text evidence="11">The sequence shown here is derived from an EMBL/GenBank/DDBJ whole genome shotgun (WGS) entry which is preliminary data.</text>
</comment>
<organism evidence="11 12">
    <name type="scientific">Vreelandella nigrificans</name>
    <dbReference type="NCBI Taxonomy" id="2042704"/>
    <lineage>
        <taxon>Bacteria</taxon>
        <taxon>Pseudomonadati</taxon>
        <taxon>Pseudomonadota</taxon>
        <taxon>Gammaproteobacteria</taxon>
        <taxon>Oceanospirillales</taxon>
        <taxon>Halomonadaceae</taxon>
        <taxon>Vreelandella</taxon>
    </lineage>
</organism>
<feature type="domain" description="CN hydrolase" evidence="10">
    <location>
        <begin position="218"/>
        <end position="454"/>
    </location>
</feature>
<reference evidence="12" key="1">
    <citation type="submission" date="2017-09" db="EMBL/GenBank/DDBJ databases">
        <authorList>
            <person name="Cho G.-S."/>
            <person name="Oguntoyinbo F.A."/>
            <person name="Cnockaert M."/>
            <person name="Kabisch J."/>
            <person name="Neve H."/>
            <person name="Bockelmann W."/>
            <person name="Wenning M."/>
            <person name="Franz C.M."/>
            <person name="Vandamme P."/>
        </authorList>
    </citation>
    <scope>NUCLEOTIDE SEQUENCE [LARGE SCALE GENOMIC DNA]</scope>
    <source>
        <strain evidence="12">MBT G8648</strain>
    </source>
</reference>
<dbReference type="PANTHER" id="PTHR38686">
    <property type="entry name" value="APOLIPOPROTEIN N-ACYLTRANSFERASE"/>
    <property type="match status" value="1"/>
</dbReference>
<keyword evidence="5 9" id="KW-0812">Transmembrane</keyword>
<evidence type="ECO:0000313" key="11">
    <source>
        <dbReference type="EMBL" id="PCF95249.1"/>
    </source>
</evidence>
<dbReference type="Gene3D" id="3.60.110.10">
    <property type="entry name" value="Carbon-nitrogen hydrolase"/>
    <property type="match status" value="1"/>
</dbReference>
<comment type="similarity">
    <text evidence="2 9">Belongs to the CN hydrolase family. Apolipoprotein N-acyltransferase subfamily.</text>
</comment>
<evidence type="ECO:0000256" key="1">
    <source>
        <dbReference type="ARBA" id="ARBA00004651"/>
    </source>
</evidence>
<feature type="transmembrane region" description="Helical" evidence="9">
    <location>
        <begin position="29"/>
        <end position="45"/>
    </location>
</feature>
<feature type="transmembrane region" description="Helical" evidence="9">
    <location>
        <begin position="86"/>
        <end position="109"/>
    </location>
</feature>
<evidence type="ECO:0000256" key="8">
    <source>
        <dbReference type="ARBA" id="ARBA00023315"/>
    </source>
</evidence>
<dbReference type="EMBL" id="NWUX01000011">
    <property type="protein sequence ID" value="PCF95249.1"/>
    <property type="molecule type" value="Genomic_DNA"/>
</dbReference>
<dbReference type="AlphaFoldDB" id="A0A2A4HLJ7"/>
<dbReference type="PROSITE" id="PS50263">
    <property type="entry name" value="CN_HYDROLASE"/>
    <property type="match status" value="1"/>
</dbReference>